<comment type="caution">
    <text evidence="2">The sequence shown here is derived from an EMBL/GenBank/DDBJ whole genome shotgun (WGS) entry which is preliminary data.</text>
</comment>
<dbReference type="Pfam" id="PF13768">
    <property type="entry name" value="VWA_3"/>
    <property type="match status" value="1"/>
</dbReference>
<dbReference type="OrthoDB" id="568872at2"/>
<dbReference type="STRING" id="285568.AQJ66_18980"/>
<dbReference type="Gene3D" id="2.60.40.3670">
    <property type="match status" value="1"/>
</dbReference>
<keyword evidence="3" id="KW-1185">Reference proteome</keyword>
<dbReference type="InterPro" id="IPR041176">
    <property type="entry name" value="VWA_3_C"/>
</dbReference>
<accession>A0A101T0R1</accession>
<sequence length="459" mass="47318">MANFAKSTVPQFSVDVYQNEHLPEGGREVNAIVTVTATGGGTLGSAAGAPGHAPGRGPSAAVAIMVDCSGSMDYPPTKMRGARDATAAAVDALRDGTHFAVVGGTHVAKEVYPGGGRLAVADATTREQAKQALRRLSAGGGTAIGTWLRLADRLLSSADVAIRHGILLTDGRNEHEAPEELRAALDACAGRFTCDARGVGTDWEVKEVTGIASALLGTADIVADPAGLAADFTRMMETAMGKEVADVALRVWTPVGASIRFVKQVAPAVEDLTGRRTEAGPRAGDYPTGSWGDESRDYHLCVEVPAAGLGQEMLAARVSLVVPQPGGTARASEAERGGGSVHNLGAQGLVRAVWTDDMAASTAISPQVAHYTGQAELAQVIQKGLDLRKAGDFDGATAKLGRAVQLANASGNADTAKLLAKVVDVVDAAAGTVRLKTKVAEADEMTLETRSTKTVRVKK</sequence>
<organism evidence="2 3">
    <name type="scientific">Streptomyces bungoensis</name>
    <dbReference type="NCBI Taxonomy" id="285568"/>
    <lineage>
        <taxon>Bacteria</taxon>
        <taxon>Bacillati</taxon>
        <taxon>Actinomycetota</taxon>
        <taxon>Actinomycetes</taxon>
        <taxon>Kitasatosporales</taxon>
        <taxon>Streptomycetaceae</taxon>
        <taxon>Streptomyces</taxon>
    </lineage>
</organism>
<dbReference type="Gene3D" id="1.20.120.1690">
    <property type="match status" value="1"/>
</dbReference>
<reference evidence="2 3" key="1">
    <citation type="submission" date="2015-10" db="EMBL/GenBank/DDBJ databases">
        <title>Draft genome sequence of Streptomyces bungoensis DSM 41781, type strain for the species Streptomyces bungoensis.</title>
        <authorList>
            <person name="Ruckert C."/>
            <person name="Winkler A."/>
            <person name="Kalinowski J."/>
            <person name="Kampfer P."/>
            <person name="Glaeser S."/>
        </authorList>
    </citation>
    <scope>NUCLEOTIDE SEQUENCE [LARGE SCALE GENOMIC DNA]</scope>
    <source>
        <strain evidence="2 3">DSM 41781</strain>
    </source>
</reference>
<dbReference type="Pfam" id="PF18571">
    <property type="entry name" value="VWA_3_C"/>
    <property type="match status" value="1"/>
</dbReference>
<evidence type="ECO:0000259" key="1">
    <source>
        <dbReference type="PROSITE" id="PS50234"/>
    </source>
</evidence>
<dbReference type="EMBL" id="LMWX01000028">
    <property type="protein sequence ID" value="KUN83483.1"/>
    <property type="molecule type" value="Genomic_DNA"/>
</dbReference>
<dbReference type="RefSeq" id="WP_061923206.1">
    <property type="nucleotide sequence ID" value="NZ_JBEYBH010000011.1"/>
</dbReference>
<dbReference type="InterPro" id="IPR036465">
    <property type="entry name" value="vWFA_dom_sf"/>
</dbReference>
<dbReference type="PROSITE" id="PS50234">
    <property type="entry name" value="VWFA"/>
    <property type="match status" value="1"/>
</dbReference>
<protein>
    <recommendedName>
        <fullName evidence="1">VWFA domain-containing protein</fullName>
    </recommendedName>
</protein>
<name>A0A101T0R1_9ACTN</name>
<dbReference type="InterPro" id="IPR002035">
    <property type="entry name" value="VWF_A"/>
</dbReference>
<dbReference type="SUPFAM" id="SSF53300">
    <property type="entry name" value="vWA-like"/>
    <property type="match status" value="1"/>
</dbReference>
<evidence type="ECO:0000313" key="2">
    <source>
        <dbReference type="EMBL" id="KUN83483.1"/>
    </source>
</evidence>
<dbReference type="Gene3D" id="3.40.50.410">
    <property type="entry name" value="von Willebrand factor, type A domain"/>
    <property type="match status" value="1"/>
</dbReference>
<dbReference type="Proteomes" id="UP000053024">
    <property type="component" value="Unassembled WGS sequence"/>
</dbReference>
<dbReference type="SMART" id="SM00327">
    <property type="entry name" value="VWA"/>
    <property type="match status" value="1"/>
</dbReference>
<gene>
    <name evidence="2" type="ORF">AQJ66_18980</name>
</gene>
<feature type="domain" description="VWFA" evidence="1">
    <location>
        <begin position="61"/>
        <end position="244"/>
    </location>
</feature>
<proteinExistence type="predicted"/>
<dbReference type="CDD" id="cd00198">
    <property type="entry name" value="vWFA"/>
    <property type="match status" value="1"/>
</dbReference>
<evidence type="ECO:0000313" key="3">
    <source>
        <dbReference type="Proteomes" id="UP000053024"/>
    </source>
</evidence>
<dbReference type="AlphaFoldDB" id="A0A101T0R1"/>